<proteinExistence type="predicted"/>
<gene>
    <name evidence="1" type="ORF">CKAN_01459600</name>
</gene>
<dbReference type="InterPro" id="IPR052147">
    <property type="entry name" value="PP2-like/Lectin"/>
</dbReference>
<sequence length="184" mass="21412">MSSQYNNMSGPHWHAQPLDDHHMIKINQEIHISPKALNIIWGNDSRYWQWTPLQKNESEFPHGAELLQVNWIEVTGKLDFSHLKPNEKYEIVYVLKFKVDAFGWHSCPIKFKATTTDGHATEISEILESYRKVSETWHEVPGGEFKVNSTHEGAVHFGMYEIGSDWWKGSMILKEVKIRPKVRA</sequence>
<comment type="caution">
    <text evidence="1">The sequence shown here is derived from an EMBL/GenBank/DDBJ whole genome shotgun (WGS) entry which is preliminary data.</text>
</comment>
<organism evidence="1 2">
    <name type="scientific">Cinnamomum micranthum f. kanehirae</name>
    <dbReference type="NCBI Taxonomy" id="337451"/>
    <lineage>
        <taxon>Eukaryota</taxon>
        <taxon>Viridiplantae</taxon>
        <taxon>Streptophyta</taxon>
        <taxon>Embryophyta</taxon>
        <taxon>Tracheophyta</taxon>
        <taxon>Spermatophyta</taxon>
        <taxon>Magnoliopsida</taxon>
        <taxon>Magnoliidae</taxon>
        <taxon>Laurales</taxon>
        <taxon>Lauraceae</taxon>
        <taxon>Cinnamomum</taxon>
    </lineage>
</organism>
<evidence type="ECO:0000313" key="2">
    <source>
        <dbReference type="Proteomes" id="UP000283530"/>
    </source>
</evidence>
<dbReference type="AlphaFoldDB" id="A0A443P4M9"/>
<reference evidence="1 2" key="1">
    <citation type="journal article" date="2019" name="Nat. Plants">
        <title>Stout camphor tree genome fills gaps in understanding of flowering plant genome evolution.</title>
        <authorList>
            <person name="Chaw S.M."/>
            <person name="Liu Y.C."/>
            <person name="Wu Y.W."/>
            <person name="Wang H.Y."/>
            <person name="Lin C.I."/>
            <person name="Wu C.S."/>
            <person name="Ke H.M."/>
            <person name="Chang L.Y."/>
            <person name="Hsu C.Y."/>
            <person name="Yang H.T."/>
            <person name="Sudianto E."/>
            <person name="Hsu M.H."/>
            <person name="Wu K.P."/>
            <person name="Wang L.N."/>
            <person name="Leebens-Mack J.H."/>
            <person name="Tsai I.J."/>
        </authorList>
    </citation>
    <scope>NUCLEOTIDE SEQUENCE [LARGE SCALE GENOMIC DNA]</scope>
    <source>
        <strain evidence="2">cv. Chaw 1501</strain>
        <tissue evidence="1">Young leaves</tissue>
    </source>
</reference>
<dbReference type="InterPro" id="IPR025886">
    <property type="entry name" value="PP2-like"/>
</dbReference>
<accession>A0A443P4M9</accession>
<dbReference type="PANTHER" id="PTHR48478:SF1">
    <property type="entry name" value="LECTIN-LIKE"/>
    <property type="match status" value="1"/>
</dbReference>
<protein>
    <submittedName>
        <fullName evidence="1">Protein PHLOEM PROTEIN 2-LIKE A2-like protein isoform X1</fullName>
    </submittedName>
</protein>
<dbReference type="Pfam" id="PF14299">
    <property type="entry name" value="PP2"/>
    <property type="match status" value="1"/>
</dbReference>
<dbReference type="Proteomes" id="UP000283530">
    <property type="component" value="Unassembled WGS sequence"/>
</dbReference>
<keyword evidence="2" id="KW-1185">Reference proteome</keyword>
<dbReference type="OrthoDB" id="2107747at2759"/>
<dbReference type="GO" id="GO:0030246">
    <property type="term" value="F:carbohydrate binding"/>
    <property type="evidence" value="ECO:0007669"/>
    <property type="project" value="InterPro"/>
</dbReference>
<evidence type="ECO:0000313" key="1">
    <source>
        <dbReference type="EMBL" id="RWR85723.1"/>
    </source>
</evidence>
<dbReference type="PANTHER" id="PTHR48478">
    <property type="entry name" value="LECTIN-LIKE"/>
    <property type="match status" value="1"/>
</dbReference>
<dbReference type="EMBL" id="QPKB01000005">
    <property type="protein sequence ID" value="RWR85723.1"/>
    <property type="molecule type" value="Genomic_DNA"/>
</dbReference>
<name>A0A443P4M9_9MAGN</name>